<evidence type="ECO:0000313" key="3">
    <source>
        <dbReference type="Proteomes" id="UP000316560"/>
    </source>
</evidence>
<gene>
    <name evidence="2" type="ORF">FB472_1628</name>
</gene>
<keyword evidence="3" id="KW-1185">Reference proteome</keyword>
<organism evidence="2 3">
    <name type="scientific">Rhodoglobus vestalii</name>
    <dbReference type="NCBI Taxonomy" id="193384"/>
    <lineage>
        <taxon>Bacteria</taxon>
        <taxon>Bacillati</taxon>
        <taxon>Actinomycetota</taxon>
        <taxon>Actinomycetes</taxon>
        <taxon>Micrococcales</taxon>
        <taxon>Microbacteriaceae</taxon>
        <taxon>Rhodoglobus</taxon>
    </lineage>
</organism>
<keyword evidence="1" id="KW-0812">Transmembrane</keyword>
<dbReference type="RefSeq" id="WP_141990432.1">
    <property type="nucleotide sequence ID" value="NZ_VFRA01000001.1"/>
</dbReference>
<reference evidence="2 3" key="1">
    <citation type="submission" date="2019-06" db="EMBL/GenBank/DDBJ databases">
        <title>Sequencing the genomes of 1000 actinobacteria strains.</title>
        <authorList>
            <person name="Klenk H.-P."/>
        </authorList>
    </citation>
    <scope>NUCLEOTIDE SEQUENCE [LARGE SCALE GENOMIC DNA]</scope>
    <source>
        <strain evidence="2 3">DSM 21947</strain>
    </source>
</reference>
<sequence length="81" mass="9020">MDSPNKRDRTRPAEMLGLSGIFAVFMGLVVWMSTRDLMLGLIFAGIAFIVTLIVIAMLALAIRPDKNELIDMDEQDRDAAH</sequence>
<comment type="caution">
    <text evidence="2">The sequence shown here is derived from an EMBL/GenBank/DDBJ whole genome shotgun (WGS) entry which is preliminary data.</text>
</comment>
<evidence type="ECO:0000256" key="1">
    <source>
        <dbReference type="SAM" id="Phobius"/>
    </source>
</evidence>
<keyword evidence="1" id="KW-1133">Transmembrane helix</keyword>
<name>A0A8H2K702_9MICO</name>
<dbReference type="OrthoDB" id="5081451at2"/>
<dbReference type="EMBL" id="VFRA01000001">
    <property type="protein sequence ID" value="TQO20022.1"/>
    <property type="molecule type" value="Genomic_DNA"/>
</dbReference>
<keyword evidence="1" id="KW-0472">Membrane</keyword>
<proteinExistence type="predicted"/>
<evidence type="ECO:0000313" key="2">
    <source>
        <dbReference type="EMBL" id="TQO20022.1"/>
    </source>
</evidence>
<dbReference type="AlphaFoldDB" id="A0A8H2K702"/>
<feature type="transmembrane region" description="Helical" evidence="1">
    <location>
        <begin position="12"/>
        <end position="31"/>
    </location>
</feature>
<protein>
    <submittedName>
        <fullName evidence="2">Uncharacterized protein</fullName>
    </submittedName>
</protein>
<dbReference type="Proteomes" id="UP000316560">
    <property type="component" value="Unassembled WGS sequence"/>
</dbReference>
<feature type="transmembrane region" description="Helical" evidence="1">
    <location>
        <begin position="37"/>
        <end position="62"/>
    </location>
</feature>
<accession>A0A8H2K702</accession>